<evidence type="ECO:0000313" key="4">
    <source>
        <dbReference type="Proteomes" id="UP000199556"/>
    </source>
</evidence>
<dbReference type="OrthoDB" id="7067395at2"/>
<protein>
    <recommendedName>
        <fullName evidence="5">Toxin CptA</fullName>
    </recommendedName>
</protein>
<keyword evidence="4" id="KW-1185">Reference proteome</keyword>
<dbReference type="RefSeq" id="WP_090483943.1">
    <property type="nucleotide sequence ID" value="NZ_FOUO01000004.1"/>
</dbReference>
<gene>
    <name evidence="3" type="ORF">SAMN05421721_10426</name>
</gene>
<feature type="transmembrane region" description="Helical" evidence="2">
    <location>
        <begin position="19"/>
        <end position="37"/>
    </location>
</feature>
<proteinExistence type="predicted"/>
<evidence type="ECO:0000313" key="3">
    <source>
        <dbReference type="EMBL" id="SFM37673.1"/>
    </source>
</evidence>
<dbReference type="InterPro" id="IPR009883">
    <property type="entry name" value="YgfX"/>
</dbReference>
<dbReference type="Pfam" id="PF07254">
    <property type="entry name" value="Cpta_toxin"/>
    <property type="match status" value="1"/>
</dbReference>
<dbReference type="EMBL" id="FOUO01000004">
    <property type="protein sequence ID" value="SFM37673.1"/>
    <property type="molecule type" value="Genomic_DNA"/>
</dbReference>
<reference evidence="3 4" key="1">
    <citation type="submission" date="2016-10" db="EMBL/GenBank/DDBJ databases">
        <authorList>
            <person name="de Groot N.N."/>
        </authorList>
    </citation>
    <scope>NUCLEOTIDE SEQUENCE [LARGE SCALE GENOMIC DNA]</scope>
    <source>
        <strain evidence="3 4">DSM 4180</strain>
    </source>
</reference>
<keyword evidence="2" id="KW-0812">Transmembrane</keyword>
<accession>A0A1I4QDH4</accession>
<keyword evidence="2" id="KW-0472">Membrane</keyword>
<name>A0A1I4QDH4_ECTMO</name>
<evidence type="ECO:0000256" key="1">
    <source>
        <dbReference type="SAM" id="MobiDB-lite"/>
    </source>
</evidence>
<evidence type="ECO:0000256" key="2">
    <source>
        <dbReference type="SAM" id="Phobius"/>
    </source>
</evidence>
<sequence>MAVAAYPAGLRVDVGISRVLLAGLCALHVGAALALGVSALPAWLRAVGLALVAVSLVREWLRHAGPGRITAIGHDPSGGWWLERGGRRQEVAVLPETTLLPGCVLLCLRDARGRHRRCPLLADAVERHALRRLRGRLRTGGGGGDPEGAAPKDPG</sequence>
<keyword evidence="2" id="KW-1133">Transmembrane helix</keyword>
<dbReference type="AlphaFoldDB" id="A0A1I4QDH4"/>
<feature type="region of interest" description="Disordered" evidence="1">
    <location>
        <begin position="135"/>
        <end position="155"/>
    </location>
</feature>
<organism evidence="3 4">
    <name type="scientific">Ectothiorhodospira mobilis</name>
    <dbReference type="NCBI Taxonomy" id="195064"/>
    <lineage>
        <taxon>Bacteria</taxon>
        <taxon>Pseudomonadati</taxon>
        <taxon>Pseudomonadota</taxon>
        <taxon>Gammaproteobacteria</taxon>
        <taxon>Chromatiales</taxon>
        <taxon>Ectothiorhodospiraceae</taxon>
        <taxon>Ectothiorhodospira</taxon>
    </lineage>
</organism>
<dbReference type="Proteomes" id="UP000199556">
    <property type="component" value="Unassembled WGS sequence"/>
</dbReference>
<evidence type="ECO:0008006" key="5">
    <source>
        <dbReference type="Google" id="ProtNLM"/>
    </source>
</evidence>